<dbReference type="NCBIfam" id="NF003661">
    <property type="entry name" value="PRK05291.1-3"/>
    <property type="match status" value="1"/>
</dbReference>
<dbReference type="NCBIfam" id="TIGR00231">
    <property type="entry name" value="small_GTP"/>
    <property type="match status" value="1"/>
</dbReference>
<comment type="caution">
    <text evidence="9">The sequence shown here is derived from an EMBL/GenBank/DDBJ whole genome shotgun (WGS) entry which is preliminary data.</text>
</comment>
<sequence length="482" mass="51019">MHSDTIAALSSGALPSGVAVIRVSGPDAADTMQRLCGSVPPERRASLRTLKGAEGAVIDRAIVLFFPGPGTVTGEDLAEFHLHGGRAVVSACLEAITAAVGTRLAEAGEFTRRAFENGRIDLTEAEGLADLIAAETEGQHTAAILQASGTLRALYEGWAQRLTEARARLEASFDFSDEGDVGEDVADHVQLDVASIVAEIRAHLQKADRGEILRSGFKVAIVGAPNAGKSSLLNALADREVAIVTEVPGTTRDVIEATLDLGGIPVRLSDTAGIRETADRVEAIGVERAREVMARADLVLALVDPHHGHGPLARFSELLSHVKHPMMVAAEASHEDLAEGTAKGRRRILTVRTKADRPAPTGLSARFSNEWSDFRFDFSISARTGEGLDALTAKIAELAVAAAGLDGEKNAGEAAIPLRNRQRELVMETLHILEEFVGNATLAPEIGAETLRRAADTLGRLTGKVGVEDLLDVIFSQFCIGK</sequence>
<feature type="binding site" evidence="6">
    <location>
        <begin position="381"/>
        <end position="383"/>
    </location>
    <ligand>
        <name>GTP</name>
        <dbReference type="ChEBI" id="CHEBI:37565"/>
    </ligand>
</feature>
<evidence type="ECO:0000259" key="8">
    <source>
        <dbReference type="PROSITE" id="PS51709"/>
    </source>
</evidence>
<feature type="binding site" evidence="6">
    <location>
        <begin position="226"/>
        <end position="231"/>
    </location>
    <ligand>
        <name>GTP</name>
        <dbReference type="ChEBI" id="CHEBI:37565"/>
    </ligand>
</feature>
<dbReference type="InterPro" id="IPR018948">
    <property type="entry name" value="GTP-bd_TrmE_N"/>
</dbReference>
<dbReference type="PROSITE" id="PS51709">
    <property type="entry name" value="G_TRME"/>
    <property type="match status" value="1"/>
</dbReference>
<comment type="subunit">
    <text evidence="6">Homodimer. Heterotetramer of two MnmE and two MnmG subunits.</text>
</comment>
<keyword evidence="6" id="KW-0460">Magnesium</keyword>
<feature type="binding site" evidence="6">
    <location>
        <position position="230"/>
    </location>
    <ligand>
        <name>Mg(2+)</name>
        <dbReference type="ChEBI" id="CHEBI:18420"/>
    </ligand>
</feature>
<feature type="binding site" evidence="6">
    <location>
        <position position="226"/>
    </location>
    <ligand>
        <name>K(+)</name>
        <dbReference type="ChEBI" id="CHEBI:29103"/>
    </ligand>
</feature>
<dbReference type="InterPro" id="IPR027368">
    <property type="entry name" value="MnmE_dom2"/>
</dbReference>
<keyword evidence="2 6" id="KW-0819">tRNA processing</keyword>
<dbReference type="GO" id="GO:0016787">
    <property type="term" value="F:hydrolase activity"/>
    <property type="evidence" value="ECO:0007669"/>
    <property type="project" value="UniProtKB-KW"/>
</dbReference>
<dbReference type="Pfam" id="PF10396">
    <property type="entry name" value="TrmE_N"/>
    <property type="match status" value="1"/>
</dbReference>
<dbReference type="InterPro" id="IPR006073">
    <property type="entry name" value="GTP-bd"/>
</dbReference>
<dbReference type="CDD" id="cd14858">
    <property type="entry name" value="TrmE_N"/>
    <property type="match status" value="1"/>
</dbReference>
<evidence type="ECO:0000256" key="3">
    <source>
        <dbReference type="ARBA" id="ARBA00022741"/>
    </source>
</evidence>
<feature type="binding site" evidence="6">
    <location>
        <begin position="245"/>
        <end position="251"/>
    </location>
    <ligand>
        <name>GTP</name>
        <dbReference type="ChEBI" id="CHEBI:37565"/>
    </ligand>
</feature>
<feature type="binding site" evidence="6">
    <location>
        <position position="247"/>
    </location>
    <ligand>
        <name>K(+)</name>
        <dbReference type="ChEBI" id="CHEBI:29103"/>
    </ligand>
</feature>
<feature type="domain" description="TrmE-type G" evidence="8">
    <location>
        <begin position="216"/>
        <end position="400"/>
    </location>
</feature>
<dbReference type="Pfam" id="PF01926">
    <property type="entry name" value="MMR_HSR1"/>
    <property type="match status" value="1"/>
</dbReference>
<dbReference type="Gene3D" id="3.40.50.300">
    <property type="entry name" value="P-loop containing nucleotide triphosphate hydrolases"/>
    <property type="match status" value="1"/>
</dbReference>
<keyword evidence="3 6" id="KW-0547">Nucleotide-binding</keyword>
<dbReference type="InterPro" id="IPR027417">
    <property type="entry name" value="P-loop_NTPase"/>
</dbReference>
<evidence type="ECO:0000256" key="4">
    <source>
        <dbReference type="ARBA" id="ARBA00022958"/>
    </source>
</evidence>
<dbReference type="InterPro" id="IPR031168">
    <property type="entry name" value="G_TrmE"/>
</dbReference>
<accession>A0ABS4BI64</accession>
<comment type="caution">
    <text evidence="6">Lacks conserved residue(s) required for the propagation of feature annotation.</text>
</comment>
<dbReference type="InterPro" id="IPR005225">
    <property type="entry name" value="Small_GTP-bd"/>
</dbReference>
<feature type="binding site" evidence="6">
    <location>
        <position position="22"/>
    </location>
    <ligand>
        <name>(6S)-5-formyl-5,6,7,8-tetrahydrofolate</name>
        <dbReference type="ChEBI" id="CHEBI:57457"/>
    </ligand>
</feature>
<proteinExistence type="inferred from homology"/>
<gene>
    <name evidence="6 9" type="primary">mnmE</name>
    <name evidence="6" type="synonym">trmE</name>
    <name evidence="9" type="ORF">J6595_12710</name>
</gene>
<dbReference type="Gene3D" id="1.20.120.430">
    <property type="entry name" value="tRNA modification GTPase MnmE domain 2"/>
    <property type="match status" value="1"/>
</dbReference>
<dbReference type="InterPro" id="IPR004520">
    <property type="entry name" value="GTPase_MnmE"/>
</dbReference>
<comment type="subcellular location">
    <subcellularLocation>
        <location evidence="6">Cytoplasm</location>
    </subcellularLocation>
</comment>
<organism evidence="9 10">
    <name type="scientific">Jiella mangrovi</name>
    <dbReference type="NCBI Taxonomy" id="2821407"/>
    <lineage>
        <taxon>Bacteria</taxon>
        <taxon>Pseudomonadati</taxon>
        <taxon>Pseudomonadota</taxon>
        <taxon>Alphaproteobacteria</taxon>
        <taxon>Hyphomicrobiales</taxon>
        <taxon>Aurantimonadaceae</taxon>
        <taxon>Jiella</taxon>
    </lineage>
</organism>
<dbReference type="RefSeq" id="WP_209594929.1">
    <property type="nucleotide sequence ID" value="NZ_JAGJCF010000007.1"/>
</dbReference>
<keyword evidence="5 6" id="KW-0342">GTP-binding</keyword>
<protein>
    <recommendedName>
        <fullName evidence="6">tRNA modification GTPase MnmE</fullName>
        <ecNumber evidence="6">3.6.-.-</ecNumber>
    </recommendedName>
</protein>
<reference evidence="9 10" key="1">
    <citation type="submission" date="2021-04" db="EMBL/GenBank/DDBJ databases">
        <title>Whole genome sequence of Jiella sp. KSK16Y-1.</title>
        <authorList>
            <person name="Tuo L."/>
        </authorList>
    </citation>
    <scope>NUCLEOTIDE SEQUENCE [LARGE SCALE GENOMIC DNA]</scope>
    <source>
        <strain evidence="9 10">KSK16Y-1</strain>
    </source>
</reference>
<feature type="binding site" evidence="6">
    <location>
        <position position="119"/>
    </location>
    <ligand>
        <name>(6S)-5-formyl-5,6,7,8-tetrahydrofolate</name>
        <dbReference type="ChEBI" id="CHEBI:57457"/>
    </ligand>
</feature>
<evidence type="ECO:0000256" key="1">
    <source>
        <dbReference type="ARBA" id="ARBA00011043"/>
    </source>
</evidence>
<dbReference type="PANTHER" id="PTHR42714:SF2">
    <property type="entry name" value="TRNA MODIFICATION GTPASE GTPBP3, MITOCHONDRIAL"/>
    <property type="match status" value="1"/>
</dbReference>
<evidence type="ECO:0000313" key="10">
    <source>
        <dbReference type="Proteomes" id="UP000678276"/>
    </source>
</evidence>
<feature type="binding site" evidence="6">
    <location>
        <position position="245"/>
    </location>
    <ligand>
        <name>K(+)</name>
        <dbReference type="ChEBI" id="CHEBI:29103"/>
    </ligand>
</feature>
<keyword evidence="6 9" id="KW-0378">Hydrolase</keyword>
<feature type="binding site" evidence="6">
    <location>
        <begin position="270"/>
        <end position="273"/>
    </location>
    <ligand>
        <name>GTP</name>
        <dbReference type="ChEBI" id="CHEBI:37565"/>
    </ligand>
</feature>
<dbReference type="Pfam" id="PF12631">
    <property type="entry name" value="MnmE_helical"/>
    <property type="match status" value="1"/>
</dbReference>
<name>A0ABS4BI64_9HYPH</name>
<dbReference type="SUPFAM" id="SSF52540">
    <property type="entry name" value="P-loop containing nucleoside triphosphate hydrolases"/>
    <property type="match status" value="1"/>
</dbReference>
<keyword evidence="6" id="KW-0479">Metal-binding</keyword>
<evidence type="ECO:0000256" key="6">
    <source>
        <dbReference type="HAMAP-Rule" id="MF_00379"/>
    </source>
</evidence>
<feature type="binding site" evidence="6">
    <location>
        <position position="482"/>
    </location>
    <ligand>
        <name>(6S)-5-formyl-5,6,7,8-tetrahydrofolate</name>
        <dbReference type="ChEBI" id="CHEBI:57457"/>
    </ligand>
</feature>
<dbReference type="InterPro" id="IPR027266">
    <property type="entry name" value="TrmE/GcvT-like"/>
</dbReference>
<comment type="function">
    <text evidence="6">Exhibits a very high intrinsic GTPase hydrolysis rate. Involved in the addition of a carboxymethylaminomethyl (cmnm) group at the wobble position (U34) of certain tRNAs, forming tRNA-cmnm(5)s(2)U34.</text>
</comment>
<evidence type="ECO:0000313" key="9">
    <source>
        <dbReference type="EMBL" id="MBP0616443.1"/>
    </source>
</evidence>
<dbReference type="CDD" id="cd04164">
    <property type="entry name" value="trmE"/>
    <property type="match status" value="1"/>
</dbReference>
<evidence type="ECO:0000256" key="7">
    <source>
        <dbReference type="RuleBase" id="RU003313"/>
    </source>
</evidence>
<dbReference type="HAMAP" id="MF_00379">
    <property type="entry name" value="GTPase_MnmE"/>
    <property type="match status" value="1"/>
</dbReference>
<dbReference type="NCBIfam" id="TIGR00450">
    <property type="entry name" value="mnmE_trmE_thdF"/>
    <property type="match status" value="1"/>
</dbReference>
<feature type="binding site" evidence="6">
    <location>
        <position position="79"/>
    </location>
    <ligand>
        <name>(6S)-5-formyl-5,6,7,8-tetrahydrofolate</name>
        <dbReference type="ChEBI" id="CHEBI:57457"/>
    </ligand>
</feature>
<keyword evidence="4 6" id="KW-0630">Potassium</keyword>
<dbReference type="Proteomes" id="UP000678276">
    <property type="component" value="Unassembled WGS sequence"/>
</dbReference>
<dbReference type="PRINTS" id="PR00326">
    <property type="entry name" value="GTP1OBG"/>
</dbReference>
<dbReference type="PANTHER" id="PTHR42714">
    <property type="entry name" value="TRNA MODIFICATION GTPASE GTPBP3"/>
    <property type="match status" value="1"/>
</dbReference>
<keyword evidence="6" id="KW-0963">Cytoplasm</keyword>
<dbReference type="Gene3D" id="3.30.1360.120">
    <property type="entry name" value="Probable tRNA modification gtpase trme, domain 1"/>
    <property type="match status" value="1"/>
</dbReference>
<feature type="binding site" evidence="6">
    <location>
        <position position="250"/>
    </location>
    <ligand>
        <name>K(+)</name>
        <dbReference type="ChEBI" id="CHEBI:29103"/>
    </ligand>
</feature>
<evidence type="ECO:0000256" key="5">
    <source>
        <dbReference type="ARBA" id="ARBA00023134"/>
    </source>
</evidence>
<dbReference type="EMBL" id="JAGJCF010000007">
    <property type="protein sequence ID" value="MBP0616443.1"/>
    <property type="molecule type" value="Genomic_DNA"/>
</dbReference>
<feature type="binding site" evidence="6">
    <location>
        <position position="251"/>
    </location>
    <ligand>
        <name>Mg(2+)</name>
        <dbReference type="ChEBI" id="CHEBI:18420"/>
    </ligand>
</feature>
<dbReference type="InterPro" id="IPR025867">
    <property type="entry name" value="MnmE_helical"/>
</dbReference>
<dbReference type="EC" id="3.6.-.-" evidence="6"/>
<evidence type="ECO:0000256" key="2">
    <source>
        <dbReference type="ARBA" id="ARBA00022694"/>
    </source>
</evidence>
<keyword evidence="10" id="KW-1185">Reference proteome</keyword>
<comment type="cofactor">
    <cofactor evidence="6">
        <name>K(+)</name>
        <dbReference type="ChEBI" id="CHEBI:29103"/>
    </cofactor>
    <text evidence="6">Binds 1 potassium ion per subunit.</text>
</comment>
<comment type="similarity">
    <text evidence="1 6 7">Belongs to the TRAFAC class TrmE-Era-EngA-EngB-Septin-like GTPase superfamily. TrmE GTPase family.</text>
</comment>